<dbReference type="Gene3D" id="4.10.280.10">
    <property type="entry name" value="Helix-loop-helix DNA-binding domain"/>
    <property type="match status" value="1"/>
</dbReference>
<proteinExistence type="predicted"/>
<evidence type="ECO:0000313" key="9">
    <source>
        <dbReference type="Proteomes" id="UP000697127"/>
    </source>
</evidence>
<dbReference type="GO" id="GO:0000978">
    <property type="term" value="F:RNA polymerase II cis-regulatory region sequence-specific DNA binding"/>
    <property type="evidence" value="ECO:0007669"/>
    <property type="project" value="TreeGrafter"/>
</dbReference>
<dbReference type="PANTHER" id="PTHR15741:SF27">
    <property type="entry name" value="TRANSCRIPTION FACTOR AP-4"/>
    <property type="match status" value="1"/>
</dbReference>
<dbReference type="PANTHER" id="PTHR15741">
    <property type="entry name" value="BASIC HELIX-LOOP-HELIX ZIP TRANSCRIPTION FACTOR"/>
    <property type="match status" value="1"/>
</dbReference>
<name>A0A9P6WKS4_9ASCO</name>
<dbReference type="GO" id="GO:0046983">
    <property type="term" value="F:protein dimerization activity"/>
    <property type="evidence" value="ECO:0007669"/>
    <property type="project" value="InterPro"/>
</dbReference>
<feature type="compositionally biased region" description="Basic and acidic residues" evidence="6">
    <location>
        <begin position="10"/>
        <end position="29"/>
    </location>
</feature>
<evidence type="ECO:0000256" key="3">
    <source>
        <dbReference type="ARBA" id="ARBA00023125"/>
    </source>
</evidence>
<keyword evidence="9" id="KW-1185">Reference proteome</keyword>
<dbReference type="PROSITE" id="PS50888">
    <property type="entry name" value="BHLH"/>
    <property type="match status" value="1"/>
</dbReference>
<dbReference type="GO" id="GO:0000981">
    <property type="term" value="F:DNA-binding transcription factor activity, RNA polymerase II-specific"/>
    <property type="evidence" value="ECO:0007669"/>
    <property type="project" value="TreeGrafter"/>
</dbReference>
<comment type="caution">
    <text evidence="8">The sequence shown here is derived from an EMBL/GenBank/DDBJ whole genome shotgun (WGS) entry which is preliminary data.</text>
</comment>
<protein>
    <recommendedName>
        <fullName evidence="7">BHLH domain-containing protein</fullName>
    </recommendedName>
</protein>
<keyword evidence="2" id="KW-0805">Transcription regulation</keyword>
<dbReference type="OrthoDB" id="5778525at2759"/>
<keyword evidence="5" id="KW-0539">Nucleus</keyword>
<dbReference type="InterPro" id="IPR036638">
    <property type="entry name" value="HLH_DNA-bd_sf"/>
</dbReference>
<dbReference type="SUPFAM" id="SSF47459">
    <property type="entry name" value="HLH, helix-loop-helix DNA-binding domain"/>
    <property type="match status" value="1"/>
</dbReference>
<organism evidence="8 9">
    <name type="scientific">Pichia californica</name>
    <dbReference type="NCBI Taxonomy" id="460514"/>
    <lineage>
        <taxon>Eukaryota</taxon>
        <taxon>Fungi</taxon>
        <taxon>Dikarya</taxon>
        <taxon>Ascomycota</taxon>
        <taxon>Saccharomycotina</taxon>
        <taxon>Pichiomycetes</taxon>
        <taxon>Pichiales</taxon>
        <taxon>Pichiaceae</taxon>
        <taxon>Pichia</taxon>
    </lineage>
</organism>
<feature type="compositionally biased region" description="Basic and acidic residues" evidence="6">
    <location>
        <begin position="49"/>
        <end position="59"/>
    </location>
</feature>
<dbReference type="SMART" id="SM00353">
    <property type="entry name" value="HLH"/>
    <property type="match status" value="1"/>
</dbReference>
<keyword evidence="3" id="KW-0238">DNA-binding</keyword>
<dbReference type="AlphaFoldDB" id="A0A9P6WKS4"/>
<dbReference type="Pfam" id="PF23181">
    <property type="entry name" value="bHLH_INO4"/>
    <property type="match status" value="1"/>
</dbReference>
<dbReference type="InterPro" id="IPR011598">
    <property type="entry name" value="bHLH_dom"/>
</dbReference>
<sequence>MLPSSAPLRIEPKNIKNEHSDDGIPEKSVTHVKLKNKKDKTGNSLINEKNSKINKDLNPKKGSVSFLTDEQKKANHILSETRRRNLIRSTYDKLVELVPQLDTSEKRAEHAVMTKTAAYIIELRQENERLEKLKLERGL</sequence>
<dbReference type="InterPro" id="IPR052207">
    <property type="entry name" value="Max-like/E-box_TFs"/>
</dbReference>
<feature type="domain" description="BHLH" evidence="7">
    <location>
        <begin position="71"/>
        <end position="123"/>
    </location>
</feature>
<evidence type="ECO:0000256" key="1">
    <source>
        <dbReference type="ARBA" id="ARBA00004123"/>
    </source>
</evidence>
<evidence type="ECO:0000259" key="7">
    <source>
        <dbReference type="PROSITE" id="PS50888"/>
    </source>
</evidence>
<evidence type="ECO:0000256" key="6">
    <source>
        <dbReference type="SAM" id="MobiDB-lite"/>
    </source>
</evidence>
<accession>A0A9P6WKS4</accession>
<dbReference type="EMBL" id="PUHW01000112">
    <property type="protein sequence ID" value="KAG0688941.1"/>
    <property type="molecule type" value="Genomic_DNA"/>
</dbReference>
<gene>
    <name evidence="8" type="ORF">C6P40_000341</name>
</gene>
<evidence type="ECO:0000256" key="4">
    <source>
        <dbReference type="ARBA" id="ARBA00023163"/>
    </source>
</evidence>
<evidence type="ECO:0000313" key="8">
    <source>
        <dbReference type="EMBL" id="KAG0688941.1"/>
    </source>
</evidence>
<keyword evidence="4" id="KW-0804">Transcription</keyword>
<reference evidence="8" key="1">
    <citation type="submission" date="2020-11" db="EMBL/GenBank/DDBJ databases">
        <title>Kefir isolates.</title>
        <authorList>
            <person name="Marcisauskas S."/>
            <person name="Kim Y."/>
            <person name="Blasche S."/>
        </authorList>
    </citation>
    <scope>NUCLEOTIDE SEQUENCE</scope>
    <source>
        <strain evidence="8">Olga-1</strain>
    </source>
</reference>
<dbReference type="GO" id="GO:0005634">
    <property type="term" value="C:nucleus"/>
    <property type="evidence" value="ECO:0007669"/>
    <property type="project" value="UniProtKB-SubCell"/>
</dbReference>
<dbReference type="InterPro" id="IPR057072">
    <property type="entry name" value="bHLH_INO4"/>
</dbReference>
<evidence type="ECO:0000256" key="5">
    <source>
        <dbReference type="ARBA" id="ARBA00023242"/>
    </source>
</evidence>
<feature type="region of interest" description="Disordered" evidence="6">
    <location>
        <begin position="1"/>
        <end position="62"/>
    </location>
</feature>
<dbReference type="Proteomes" id="UP000697127">
    <property type="component" value="Unassembled WGS sequence"/>
</dbReference>
<evidence type="ECO:0000256" key="2">
    <source>
        <dbReference type="ARBA" id="ARBA00023015"/>
    </source>
</evidence>
<comment type="subcellular location">
    <subcellularLocation>
        <location evidence="1">Nucleus</location>
    </subcellularLocation>
</comment>